<keyword evidence="3" id="KW-1185">Reference proteome</keyword>
<feature type="signal peptide" evidence="1">
    <location>
        <begin position="1"/>
        <end position="21"/>
    </location>
</feature>
<reference evidence="2 3" key="1">
    <citation type="submission" date="2017-01" db="EMBL/GenBank/DDBJ databases">
        <authorList>
            <person name="Wolfgang W.J."/>
            <person name="Cole J."/>
            <person name="Wroblewski D."/>
            <person name="Mcginnis J."/>
            <person name="Musser K.A."/>
        </authorList>
    </citation>
    <scope>NUCLEOTIDE SEQUENCE [LARGE SCALE GENOMIC DNA]</scope>
    <source>
        <strain evidence="2 3">93087</strain>
    </source>
</reference>
<keyword evidence="1" id="KW-0732">Signal</keyword>
<feature type="chain" id="PRO_5045815086" description="DUF3304 domain-containing protein" evidence="1">
    <location>
        <begin position="22"/>
        <end position="253"/>
    </location>
</feature>
<sequence>MKFAFYSFFLTLPLFAGCSQAEDKNQVAVAVRSINYNADRGVTFSLYDVSGQPDPKYKADPHIELRLDGYYPVGGGNLMALDGGGSECCANLPKQWRPGLKYTVLWQAGSADLPDKTVYRHTAELPRYEQPEDLTVVFYPQQKAEFVVGSSYPGEAGWKGREQKEPLEACMDKNDKRFCYMYLPHYDNVNDQFAEWTRIKCRKIFSLSEQDITEFSSWTKADCQDWKNDCIKEWAVTNKKMCDIDWRDPEWGE</sequence>
<protein>
    <recommendedName>
        <fullName evidence="4">DUF3304 domain-containing protein</fullName>
    </recommendedName>
</protein>
<gene>
    <name evidence="2" type="ORF">BV913_11010</name>
</gene>
<dbReference type="EMBL" id="MTAC01000037">
    <property type="protein sequence ID" value="OSI30323.1"/>
    <property type="molecule type" value="Genomic_DNA"/>
</dbReference>
<proteinExistence type="predicted"/>
<evidence type="ECO:0000256" key="1">
    <source>
        <dbReference type="SAM" id="SignalP"/>
    </source>
</evidence>
<organism evidence="2 3">
    <name type="scientific">Neisseria dumasiana</name>
    <dbReference type="NCBI Taxonomy" id="1931275"/>
    <lineage>
        <taxon>Bacteria</taxon>
        <taxon>Pseudomonadati</taxon>
        <taxon>Pseudomonadota</taxon>
        <taxon>Betaproteobacteria</taxon>
        <taxon>Neisseriales</taxon>
        <taxon>Neisseriaceae</taxon>
        <taxon>Neisseria</taxon>
    </lineage>
</organism>
<evidence type="ECO:0000313" key="2">
    <source>
        <dbReference type="EMBL" id="OSI30323.1"/>
    </source>
</evidence>
<dbReference type="Proteomes" id="UP000193346">
    <property type="component" value="Unassembled WGS sequence"/>
</dbReference>
<accession>A0ABX3WKA2</accession>
<dbReference type="Pfam" id="PF11745">
    <property type="entry name" value="DUF3304"/>
    <property type="match status" value="1"/>
</dbReference>
<evidence type="ECO:0000313" key="3">
    <source>
        <dbReference type="Proteomes" id="UP000193346"/>
    </source>
</evidence>
<dbReference type="RefSeq" id="WP_085418894.1">
    <property type="nucleotide sequence ID" value="NZ_CP091509.1"/>
</dbReference>
<name>A0ABX3WKA2_9NEIS</name>
<evidence type="ECO:0008006" key="4">
    <source>
        <dbReference type="Google" id="ProtNLM"/>
    </source>
</evidence>
<comment type="caution">
    <text evidence="2">The sequence shown here is derived from an EMBL/GenBank/DDBJ whole genome shotgun (WGS) entry which is preliminary data.</text>
</comment>
<dbReference type="InterPro" id="IPR021733">
    <property type="entry name" value="DUF3304"/>
</dbReference>
<dbReference type="PROSITE" id="PS51257">
    <property type="entry name" value="PROKAR_LIPOPROTEIN"/>
    <property type="match status" value="1"/>
</dbReference>